<keyword evidence="3" id="KW-1185">Reference proteome</keyword>
<reference evidence="2 3" key="1">
    <citation type="journal article" date="2012" name="Genome Biol.">
        <title>The genome of the polar eukaryotic microalga coccomyxa subellipsoidea reveals traits of cold adaptation.</title>
        <authorList>
            <person name="Blanc G."/>
            <person name="Agarkova I."/>
            <person name="Grimwood J."/>
            <person name="Kuo A."/>
            <person name="Brueggeman A."/>
            <person name="Dunigan D."/>
            <person name="Gurnon J."/>
            <person name="Ladunga I."/>
            <person name="Lindquist E."/>
            <person name="Lucas S."/>
            <person name="Pangilinan J."/>
            <person name="Proschold T."/>
            <person name="Salamov A."/>
            <person name="Schmutz J."/>
            <person name="Weeks D."/>
            <person name="Yamada T."/>
            <person name="Claverie J.M."/>
            <person name="Grigoriev I."/>
            <person name="Van Etten J."/>
            <person name="Lomsadze A."/>
            <person name="Borodovsky M."/>
        </authorList>
    </citation>
    <scope>NUCLEOTIDE SEQUENCE [LARGE SCALE GENOMIC DNA]</scope>
    <source>
        <strain evidence="2 3">C-169</strain>
    </source>
</reference>
<dbReference type="EMBL" id="AGSI01000001">
    <property type="protein sequence ID" value="EIE27287.1"/>
    <property type="molecule type" value="Genomic_DNA"/>
</dbReference>
<organism evidence="2 3">
    <name type="scientific">Coccomyxa subellipsoidea (strain C-169)</name>
    <name type="common">Green microalga</name>
    <dbReference type="NCBI Taxonomy" id="574566"/>
    <lineage>
        <taxon>Eukaryota</taxon>
        <taxon>Viridiplantae</taxon>
        <taxon>Chlorophyta</taxon>
        <taxon>core chlorophytes</taxon>
        <taxon>Trebouxiophyceae</taxon>
        <taxon>Trebouxiophyceae incertae sedis</taxon>
        <taxon>Coccomyxaceae</taxon>
        <taxon>Coccomyxa</taxon>
        <taxon>Coccomyxa subellipsoidea</taxon>
    </lineage>
</organism>
<dbReference type="AlphaFoldDB" id="I0Z9G8"/>
<comment type="caution">
    <text evidence="2">The sequence shown here is derived from an EMBL/GenBank/DDBJ whole genome shotgun (WGS) entry which is preliminary data.</text>
</comment>
<dbReference type="Proteomes" id="UP000007264">
    <property type="component" value="Unassembled WGS sequence"/>
</dbReference>
<dbReference type="KEGG" id="csl:COCSUDRAFT_55306"/>
<feature type="compositionally biased region" description="Polar residues" evidence="1">
    <location>
        <begin position="1"/>
        <end position="10"/>
    </location>
</feature>
<name>I0Z9G8_COCSC</name>
<proteinExistence type="predicted"/>
<gene>
    <name evidence="2" type="ORF">COCSUDRAFT_55306</name>
</gene>
<feature type="region of interest" description="Disordered" evidence="1">
    <location>
        <begin position="105"/>
        <end position="138"/>
    </location>
</feature>
<dbReference type="RefSeq" id="XP_005651831.1">
    <property type="nucleotide sequence ID" value="XM_005651774.1"/>
</dbReference>
<protein>
    <submittedName>
        <fullName evidence="2">Uncharacterized protein</fullName>
    </submittedName>
</protein>
<sequence length="138" mass="14613">MQLLKTISEQRSLESHAAQTGGSHGLIPAAKSGAGKLLSRDRVPGRLLRALSAPTLRQAAGTLTPTKGTFGRQSSWTVQEVRQVPTGASHEQPFYAARATATFQTTPAAGSSHARAQQIVTRQEEGDVGELPASRDEL</sequence>
<evidence type="ECO:0000313" key="2">
    <source>
        <dbReference type="EMBL" id="EIE27287.1"/>
    </source>
</evidence>
<evidence type="ECO:0000256" key="1">
    <source>
        <dbReference type="SAM" id="MobiDB-lite"/>
    </source>
</evidence>
<evidence type="ECO:0000313" key="3">
    <source>
        <dbReference type="Proteomes" id="UP000007264"/>
    </source>
</evidence>
<feature type="compositionally biased region" description="Polar residues" evidence="1">
    <location>
        <begin position="105"/>
        <end position="121"/>
    </location>
</feature>
<feature type="region of interest" description="Disordered" evidence="1">
    <location>
        <begin position="1"/>
        <end position="29"/>
    </location>
</feature>
<dbReference type="GeneID" id="17045302"/>
<accession>I0Z9G8</accession>